<proteinExistence type="predicted"/>
<dbReference type="HOGENOM" id="CLU_762993_0_0_1"/>
<accession>N4TSQ1</accession>
<dbReference type="EMBL" id="KB730468">
    <property type="protein sequence ID" value="ENH65859.1"/>
    <property type="molecule type" value="Genomic_DNA"/>
</dbReference>
<gene>
    <name evidence="1" type="ORF">FOC1_g10002653</name>
</gene>
<dbReference type="AlphaFoldDB" id="N4TSQ1"/>
<dbReference type="VEuPathDB" id="FungiDB:FOC1_g10002653"/>
<evidence type="ECO:0000313" key="1">
    <source>
        <dbReference type="EMBL" id="ENH65859.1"/>
    </source>
</evidence>
<reference evidence="2" key="1">
    <citation type="submission" date="2012-09" db="EMBL/GenBank/DDBJ databases">
        <title>Genome sequencing and comparative transcriptomics of race 1 and race 4 of banana pathogen: Fusarium oxysporum f. sp. cubense.</title>
        <authorList>
            <person name="Fang X."/>
            <person name="Huang J."/>
        </authorList>
    </citation>
    <scope>NUCLEOTIDE SEQUENCE [LARGE SCALE GENOMIC DNA]</scope>
    <source>
        <strain evidence="2">race 1</strain>
    </source>
</reference>
<reference evidence="2" key="2">
    <citation type="journal article" date="2014" name="PLoS ONE">
        <title>Genome and Transcriptome Analysis of the Fungal Pathogen Fusarium oxysporum f. sp. cubense Causing Banana Vascular Wilt Disease.</title>
        <authorList>
            <person name="Guo L."/>
            <person name="Han L."/>
            <person name="Yang L."/>
            <person name="Zeng H."/>
            <person name="Fan D."/>
            <person name="Zhu Y."/>
            <person name="Feng Y."/>
            <person name="Wang G."/>
            <person name="Peng C."/>
            <person name="Jiang X."/>
            <person name="Zhou D."/>
            <person name="Ni P."/>
            <person name="Liang C."/>
            <person name="Liu L."/>
            <person name="Wang J."/>
            <person name="Mao C."/>
            <person name="Fang X."/>
            <person name="Peng M."/>
            <person name="Huang J."/>
        </authorList>
    </citation>
    <scope>NUCLEOTIDE SEQUENCE [LARGE SCALE GENOMIC DNA]</scope>
    <source>
        <strain evidence="2">race 1</strain>
    </source>
</reference>
<evidence type="ECO:0000313" key="2">
    <source>
        <dbReference type="Proteomes" id="UP000016928"/>
    </source>
</evidence>
<organism evidence="1 2">
    <name type="scientific">Fusarium oxysporum f. sp. cubense (strain race 1)</name>
    <name type="common">Panama disease fungus</name>
    <dbReference type="NCBI Taxonomy" id="1229664"/>
    <lineage>
        <taxon>Eukaryota</taxon>
        <taxon>Fungi</taxon>
        <taxon>Dikarya</taxon>
        <taxon>Ascomycota</taxon>
        <taxon>Pezizomycotina</taxon>
        <taxon>Sordariomycetes</taxon>
        <taxon>Hypocreomycetidae</taxon>
        <taxon>Hypocreales</taxon>
        <taxon>Nectriaceae</taxon>
        <taxon>Fusarium</taxon>
        <taxon>Fusarium oxysporum species complex</taxon>
    </lineage>
</organism>
<sequence length="363" mass="40597">MESSAWEDSHNNNEAEELEGFSRQLVLQVAGCYDVLGPWLLTMNINGIQINTEIVPKEVNICDAVRDALGSDDFVNNTETYCTCLSNAVYWGSSSNAKPSFDSQINAHITGPYLDWIHKDETLYRASVVKNQLAATNGWTFVRAPEIDVATYKRLSKAVMSCYTGTCDEPKGSTPANAFKKYQLFESIIKAFRVTQYLPQAAEDLKKLTGTFNLISNHAGVAKTAATSIDQILSANWARNSELSKTASGRKVRDGLINIQRGFRNDLTGPLDNLIKANKAVEDILIQLPLRKERLEFSSGGVSYSRWTNARMPVLCKKEDTKFYLIGGFPASYTYQQVQACEFGPTKVPFIKNVIPYMRYRFV</sequence>
<dbReference type="OrthoDB" id="5042680at2759"/>
<name>N4TSQ1_FUSC1</name>
<protein>
    <submittedName>
        <fullName evidence="1">Uncharacterized protein</fullName>
    </submittedName>
</protein>
<dbReference type="Proteomes" id="UP000016928">
    <property type="component" value="Unassembled WGS sequence"/>
</dbReference>
<dbReference type="STRING" id="1229664.N4TSQ1"/>
<dbReference type="OMA" id="VQACEFG"/>